<evidence type="ECO:0000256" key="4">
    <source>
        <dbReference type="ARBA" id="ARBA00009752"/>
    </source>
</evidence>
<feature type="transmembrane region" description="Helical" evidence="19">
    <location>
        <begin position="1460"/>
        <end position="1480"/>
    </location>
</feature>
<proteinExistence type="inferred from homology"/>
<keyword evidence="16" id="KW-0325">Glycoprotein</keyword>
<keyword evidence="24" id="KW-1185">Reference proteome</keyword>
<dbReference type="InterPro" id="IPR036179">
    <property type="entry name" value="Ig-like_dom_sf"/>
</dbReference>
<dbReference type="InterPro" id="IPR007110">
    <property type="entry name" value="Ig-like_dom"/>
</dbReference>
<evidence type="ECO:0000313" key="24">
    <source>
        <dbReference type="Proteomes" id="UP000796761"/>
    </source>
</evidence>
<organism evidence="23 24">
    <name type="scientific">Zosterops borbonicus</name>
    <dbReference type="NCBI Taxonomy" id="364589"/>
    <lineage>
        <taxon>Eukaryota</taxon>
        <taxon>Metazoa</taxon>
        <taxon>Chordata</taxon>
        <taxon>Craniata</taxon>
        <taxon>Vertebrata</taxon>
        <taxon>Euteleostomi</taxon>
        <taxon>Archelosauria</taxon>
        <taxon>Archosauria</taxon>
        <taxon>Dinosauria</taxon>
        <taxon>Saurischia</taxon>
        <taxon>Theropoda</taxon>
        <taxon>Coelurosauria</taxon>
        <taxon>Aves</taxon>
        <taxon>Neognathae</taxon>
        <taxon>Neoaves</taxon>
        <taxon>Telluraves</taxon>
        <taxon>Australaves</taxon>
        <taxon>Passeriformes</taxon>
        <taxon>Sylvioidea</taxon>
        <taxon>Zosteropidae</taxon>
        <taxon>Zosterops</taxon>
    </lineage>
</organism>
<keyword evidence="9" id="KW-0677">Repeat</keyword>
<keyword evidence="8 20" id="KW-0732">Signal</keyword>
<evidence type="ECO:0000256" key="1">
    <source>
        <dbReference type="ARBA" id="ARBA00004236"/>
    </source>
</evidence>
<feature type="domain" description="Ig-like" evidence="22">
    <location>
        <begin position="1161"/>
        <end position="1235"/>
    </location>
</feature>
<evidence type="ECO:0000256" key="20">
    <source>
        <dbReference type="SAM" id="SignalP"/>
    </source>
</evidence>
<dbReference type="InterPro" id="IPR035897">
    <property type="entry name" value="Toll_tir_struct_dom_sf"/>
</dbReference>
<evidence type="ECO:0000256" key="6">
    <source>
        <dbReference type="ARBA" id="ARBA00022525"/>
    </source>
</evidence>
<dbReference type="SUPFAM" id="SSF48726">
    <property type="entry name" value="Immunoglobulin"/>
    <property type="match status" value="8"/>
</dbReference>
<feature type="transmembrane region" description="Helical" evidence="19">
    <location>
        <begin position="1850"/>
        <end position="1877"/>
    </location>
</feature>
<dbReference type="InterPro" id="IPR013783">
    <property type="entry name" value="Ig-like_fold"/>
</dbReference>
<dbReference type="Pfam" id="PF01582">
    <property type="entry name" value="TIR"/>
    <property type="match status" value="4"/>
</dbReference>
<evidence type="ECO:0000256" key="15">
    <source>
        <dbReference type="ARBA" id="ARBA00023170"/>
    </source>
</evidence>
<feature type="domain" description="Ig-like" evidence="22">
    <location>
        <begin position="1248"/>
        <end position="1328"/>
    </location>
</feature>
<keyword evidence="11 19" id="KW-1133">Transmembrane helix</keyword>
<reference evidence="23" key="1">
    <citation type="submission" date="2019-04" db="EMBL/GenBank/DDBJ databases">
        <title>Genome assembly of Zosterops borbonicus 15179.</title>
        <authorList>
            <person name="Leroy T."/>
            <person name="Anselmetti Y."/>
            <person name="Tilak M.-K."/>
            <person name="Nabholz B."/>
        </authorList>
    </citation>
    <scope>NUCLEOTIDE SEQUENCE</scope>
    <source>
        <strain evidence="23">HGM_15179</strain>
        <tissue evidence="23">Muscle</tissue>
    </source>
</reference>
<dbReference type="SUPFAM" id="SSF52200">
    <property type="entry name" value="Toll/Interleukin receptor TIR domain"/>
    <property type="match status" value="4"/>
</dbReference>
<dbReference type="Proteomes" id="UP000796761">
    <property type="component" value="Unassembled WGS sequence"/>
</dbReference>
<dbReference type="OrthoDB" id="6132459at2759"/>
<evidence type="ECO:0000256" key="12">
    <source>
        <dbReference type="ARBA" id="ARBA00023027"/>
    </source>
</evidence>
<feature type="domain" description="TIR" evidence="21">
    <location>
        <begin position="1899"/>
        <end position="2046"/>
    </location>
</feature>
<dbReference type="Pfam" id="PF13895">
    <property type="entry name" value="Ig_2"/>
    <property type="match status" value="1"/>
</dbReference>
<name>A0A8K1GDE6_9PASS</name>
<keyword evidence="6" id="KW-0964">Secreted</keyword>
<dbReference type="InterPro" id="IPR015621">
    <property type="entry name" value="IL-1_rcpt_fam"/>
</dbReference>
<comment type="caution">
    <text evidence="23">The sequence shown here is derived from an EMBL/GenBank/DDBJ whole genome shotgun (WGS) entry which is preliminary data.</text>
</comment>
<evidence type="ECO:0000256" key="8">
    <source>
        <dbReference type="ARBA" id="ARBA00022729"/>
    </source>
</evidence>
<feature type="chain" id="PRO_5035478223" description="Interleukin-1 receptor type 1" evidence="20">
    <location>
        <begin position="33"/>
        <end position="2082"/>
    </location>
</feature>
<evidence type="ECO:0000256" key="18">
    <source>
        <dbReference type="ARBA" id="ARBA00023319"/>
    </source>
</evidence>
<evidence type="ECO:0000256" key="14">
    <source>
        <dbReference type="ARBA" id="ARBA00023157"/>
    </source>
</evidence>
<keyword evidence="17" id="KW-0395">Inflammatory response</keyword>
<dbReference type="GO" id="GO:0016787">
    <property type="term" value="F:hydrolase activity"/>
    <property type="evidence" value="ECO:0007669"/>
    <property type="project" value="UniProtKB-KW"/>
</dbReference>
<dbReference type="InterPro" id="IPR004076">
    <property type="entry name" value="IL-1_rcpt_I-typ"/>
</dbReference>
<evidence type="ECO:0000256" key="19">
    <source>
        <dbReference type="SAM" id="Phobius"/>
    </source>
</evidence>
<dbReference type="FunFam" id="3.40.50.10140:FF:000002">
    <property type="entry name" value="Interleukin 1 receptor accessory protein"/>
    <property type="match status" value="4"/>
</dbReference>
<dbReference type="Pfam" id="PF00047">
    <property type="entry name" value="ig"/>
    <property type="match status" value="1"/>
</dbReference>
<feature type="domain" description="Ig-like" evidence="22">
    <location>
        <begin position="1342"/>
        <end position="1446"/>
    </location>
</feature>
<dbReference type="PANTHER" id="PTHR11890">
    <property type="entry name" value="INTERLEUKIN-1 RECEPTOR FAMILY MEMBER"/>
    <property type="match status" value="1"/>
</dbReference>
<keyword evidence="18" id="KW-0393">Immunoglobulin domain</keyword>
<dbReference type="GO" id="GO:0006954">
    <property type="term" value="P:inflammatory response"/>
    <property type="evidence" value="ECO:0007669"/>
    <property type="project" value="UniProtKB-KW"/>
</dbReference>
<keyword evidence="14" id="KW-1015">Disulfide bond</keyword>
<dbReference type="PRINTS" id="PR01536">
    <property type="entry name" value="INTRLKN1R12F"/>
</dbReference>
<dbReference type="CDD" id="cd20994">
    <property type="entry name" value="Ig2_IL1R_like"/>
    <property type="match status" value="1"/>
</dbReference>
<feature type="signal peptide" evidence="20">
    <location>
        <begin position="1"/>
        <end position="32"/>
    </location>
</feature>
<dbReference type="Pfam" id="PF13927">
    <property type="entry name" value="Ig_3"/>
    <property type="match status" value="1"/>
</dbReference>
<evidence type="ECO:0000313" key="23">
    <source>
        <dbReference type="EMBL" id="TRZ16087.1"/>
    </source>
</evidence>
<dbReference type="PANTHER" id="PTHR11890:SF26">
    <property type="entry name" value="INTERLEUKIN-1 RECEPTOR TYPE 1"/>
    <property type="match status" value="1"/>
</dbReference>
<evidence type="ECO:0000259" key="22">
    <source>
        <dbReference type="PROSITE" id="PS50835"/>
    </source>
</evidence>
<accession>A0A8K1GDE6</accession>
<keyword evidence="10" id="KW-0378">Hydrolase</keyword>
<feature type="domain" description="Ig-like" evidence="22">
    <location>
        <begin position="780"/>
        <end position="870"/>
    </location>
</feature>
<dbReference type="FunFam" id="2.60.40.10:FF:000284">
    <property type="entry name" value="interleukin-1 receptor accessory protein-like 1"/>
    <property type="match status" value="2"/>
</dbReference>
<feature type="transmembrane region" description="Helical" evidence="19">
    <location>
        <begin position="891"/>
        <end position="913"/>
    </location>
</feature>
<comment type="subcellular location">
    <subcellularLocation>
        <location evidence="1">Cell membrane</location>
    </subcellularLocation>
    <subcellularLocation>
        <location evidence="2">Membrane</location>
        <topology evidence="2">Single-pass type I membrane protein</topology>
    </subcellularLocation>
    <subcellularLocation>
        <location evidence="3">Secreted</location>
    </subcellularLocation>
</comment>
<dbReference type="FunFam" id="2.60.40.10:FF:000188">
    <property type="entry name" value="Interleukin-1 receptor accessory protein-like 1"/>
    <property type="match status" value="3"/>
</dbReference>
<dbReference type="SMART" id="SM00409">
    <property type="entry name" value="IG"/>
    <property type="match status" value="11"/>
</dbReference>
<feature type="domain" description="TIR" evidence="21">
    <location>
        <begin position="393"/>
        <end position="568"/>
    </location>
</feature>
<dbReference type="SMART" id="SM00408">
    <property type="entry name" value="IGc2"/>
    <property type="match status" value="5"/>
</dbReference>
<evidence type="ECO:0008006" key="25">
    <source>
        <dbReference type="Google" id="ProtNLM"/>
    </source>
</evidence>
<dbReference type="InterPro" id="IPR003598">
    <property type="entry name" value="Ig_sub2"/>
</dbReference>
<dbReference type="Gene3D" id="3.40.50.10140">
    <property type="entry name" value="Toll/interleukin-1 receptor homology (TIR) domain"/>
    <property type="match status" value="4"/>
</dbReference>
<evidence type="ECO:0000256" key="3">
    <source>
        <dbReference type="ARBA" id="ARBA00004613"/>
    </source>
</evidence>
<feature type="domain" description="Ig-like" evidence="22">
    <location>
        <begin position="1727"/>
        <end position="1838"/>
    </location>
</feature>
<keyword evidence="12" id="KW-0520">NAD</keyword>
<dbReference type="InterPro" id="IPR004074">
    <property type="entry name" value="IL-1_rcpt_I/II-typ"/>
</dbReference>
<keyword evidence="7 19" id="KW-0812">Transmembrane</keyword>
<evidence type="ECO:0000256" key="16">
    <source>
        <dbReference type="ARBA" id="ARBA00023180"/>
    </source>
</evidence>
<evidence type="ECO:0000256" key="10">
    <source>
        <dbReference type="ARBA" id="ARBA00022801"/>
    </source>
</evidence>
<dbReference type="GO" id="GO:0004909">
    <property type="term" value="F:interleukin-1, type I, activating receptor activity"/>
    <property type="evidence" value="ECO:0007669"/>
    <property type="project" value="InterPro"/>
</dbReference>
<feature type="domain" description="TIR" evidence="21">
    <location>
        <begin position="1505"/>
        <end position="1657"/>
    </location>
</feature>
<dbReference type="PRINTS" id="PR01538">
    <property type="entry name" value="INTRLEUKN1R1"/>
</dbReference>
<evidence type="ECO:0000256" key="13">
    <source>
        <dbReference type="ARBA" id="ARBA00023136"/>
    </source>
</evidence>
<feature type="domain" description="Ig-like" evidence="22">
    <location>
        <begin position="578"/>
        <end position="669"/>
    </location>
</feature>
<keyword evidence="13 19" id="KW-0472">Membrane</keyword>
<dbReference type="InterPro" id="IPR013151">
    <property type="entry name" value="Immunoglobulin_dom"/>
</dbReference>
<keyword evidence="15" id="KW-0675">Receptor</keyword>
<dbReference type="GO" id="GO:0005886">
    <property type="term" value="C:plasma membrane"/>
    <property type="evidence" value="ECO:0007669"/>
    <property type="project" value="UniProtKB-SubCell"/>
</dbReference>
<dbReference type="SMART" id="SM00255">
    <property type="entry name" value="TIR"/>
    <property type="match status" value="4"/>
</dbReference>
<evidence type="ECO:0000259" key="21">
    <source>
        <dbReference type="PROSITE" id="PS50104"/>
    </source>
</evidence>
<dbReference type="PRINTS" id="PR01537">
    <property type="entry name" value="INTRLKN1R1F"/>
</dbReference>
<keyword evidence="5" id="KW-1003">Cell membrane</keyword>
<dbReference type="InterPro" id="IPR003599">
    <property type="entry name" value="Ig_sub"/>
</dbReference>
<evidence type="ECO:0000256" key="7">
    <source>
        <dbReference type="ARBA" id="ARBA00022692"/>
    </source>
</evidence>
<dbReference type="Gene3D" id="2.60.40.10">
    <property type="entry name" value="Immunoglobulins"/>
    <property type="match status" value="10"/>
</dbReference>
<dbReference type="InterPro" id="IPR000157">
    <property type="entry name" value="TIR_dom"/>
</dbReference>
<dbReference type="FunFam" id="2.60.40.10:FF:001302">
    <property type="entry name" value="Interleukin 1 receptor like 2"/>
    <property type="match status" value="2"/>
</dbReference>
<feature type="domain" description="TIR" evidence="21">
    <location>
        <begin position="935"/>
        <end position="1090"/>
    </location>
</feature>
<evidence type="ECO:0000256" key="5">
    <source>
        <dbReference type="ARBA" id="ARBA00022475"/>
    </source>
</evidence>
<dbReference type="GO" id="GO:0005576">
    <property type="term" value="C:extracellular region"/>
    <property type="evidence" value="ECO:0007669"/>
    <property type="project" value="UniProtKB-SubCell"/>
</dbReference>
<feature type="domain" description="Ig-like" evidence="22">
    <location>
        <begin position="26"/>
        <end position="121"/>
    </location>
</feature>
<sequence>MEKTSGLQQNMMSTFLLIGHLIVLIPIFSAEGCVICDYFVLVGEPIAITCPIITLPVLHSGYNLTWYKNGSATPVSTERDARIHQREGLLWFIPAVLEDSGLYECNVRSLNHSNKKTINLTVFKNDNGVCFNGEMKFEQKVMSTNTGKIICPDLEQFKDEDNNQPEVHWYKECKPGFLADKRLLLAEGENAVLIRNVTVQDRGNYTCHMVYTYMGKQYNVSRTISLEVKEKPLQMQPEFIYPRNNTIEVELGSHVVMECNISSGINGLIPFWQVNDEDVDIFDKTYREQFYEEGLPHGLAVSGTKFNISKVKVKDYAYKFFCHFIYGSQQFTAYIKLEYPARNIQGYLTGGGVSLVFLVFFTLFIYKIFKIDIVLCYRDSCHPFLRKKVSDEKIYDAYVLYPKNRESCLYSSDIFALKILPEVLERQCGYNLFILGRDDLPGEAVISVADEKIHQSRRVIIVLVPEPSCYSILEDESEKQLAMHSALIQDGIKVILIELEKIQDYATMPESIRYIKQKHGAIRWKGDFSESLRKDKSLCVTASECYRPGEKGNMTAKTLFSCNIATAFLSLIIAKKCEAYDVMLRESLVPDGQPLAIKCSLEKSWKSGEYNLTWYKVGNETAVPRDKLSRVHQQKNLIWFLPAMLEDSGDYECVIRNLTSCKKMCTKVTVFEKIDGLCLNEKFAVVEMIFTSSSAKVVCPHLDYFRKEKNFQPVRWYKDCQLLEGKRFALSNSDLIIFNVTVHDQGNYTCETTYAYNGKQYNISRDVSLIVGVTPPNKPPEITYPRNNSIEVELGSQVTVDCNTTGADWFEVYWRGNGLYNDVFYMSRIFTSPHEEETSSDGRPMYSVKLIISEVSSEDYEQPFVCQASNAFGQVASYIILKHRVLDIRRWLTGGLVSLLILTFITLIIYKIFKIDLVLWYRNSVCALTSKEDGKIYDAYVLYTKSSEGRSISCLETFVRRMLPDVLEEQCGYNLFILGRDDLPGEAVVSVADETLKQSRRLMIILGSKTSRCCLLEDTSEQQLAMYNALIRDGIQVILIEMGEIQDYTSMPESIRYIKQKHGAIQWKGDFSEKSCSANTRFWKNVRYQMPSRKKTESAVETVALSSCVMGLQSRPYLCGTILHNLTGNLSTRNMMGHIDLILLSAFLSVSMTSETFDPMEGEAFVIKCPKRSSSVKVTWYHMDTHRIIPAEEEGSRVFSIERFLWFLPTSREDSGNYTCVTHLSSNRTKSYNMSVQVHSYKPGECFPSRIRYPNDTGRGKIVCPTIDNYKNATIVQWYKDCKPLQGQRYFKQEKYIYIENPRREDDGYYTCQFIYKHKGNVFNVSATRIFISEVKYSPLPPQIIFPKNKDVVEAELGAALSLKCQARLGIRKQPLAAVRWDVDNIPVKSLALSRFHEETHFFDGHEQVYYEETTLNITEVKKEDLQSNFTCIALNTMYNTRVTVTLQLKVPSEEVLPNVFLITGSLVLLGVIAISVILYQSFRVDIVLLYREIFQSYSVKDDGKIYDAYVIYPKNHTSEANFVEYFVYQIMPDILENKCGYKLCIYGRDIYPGEDAASAIEKRMQKSRRLIILLTHQLVNSKEDTYDQHIALYNALIQNDTKVILLEMETVGTYEKLQESLRFIIKRQGTIKWKEEHTVHPQSPNSKFWKQDCKNYEHETERELNFRALTVQNSGIYTCKILISHEGMIYHSANTIKLLVEEGEPETATLEIVGHHEEIETEIGEPETATLEIVGHHEEIETEIGKEEILNCTGFLGYYMQEDASLYWLINQTFPKQCTGIPENEPSICEEELKKLHLGNKFYISRLLRIKKVRDEDMHRNFTCMLQADESTQTRVVKLKKGKTQDLHVHIFTTGMVLALLFPFVAVAVVFVFVIFKVDFVLFYRNICRRDDTAGDGKEYDAFVSYLKDCVSPIEEEREFALKILPMMLEENFGYKLCIFERDVFPGGAVVDDIHSLIDKSRRLIIILSQNYVSDRAVYELESGLHKALVERKTEIILIEFMPISDYNFLPESLSLLPSKRVVKWKKDKSLPVNSRFWKNLQYLMPAKPIKIKTKGHYNNLDLGSEAAQPGTEGCGFNAVV</sequence>
<evidence type="ECO:0000256" key="2">
    <source>
        <dbReference type="ARBA" id="ARBA00004479"/>
    </source>
</evidence>
<evidence type="ECO:0000256" key="11">
    <source>
        <dbReference type="ARBA" id="ARBA00022989"/>
    </source>
</evidence>
<comment type="similarity">
    <text evidence="4">Belongs to the interleukin-1 receptor family.</text>
</comment>
<dbReference type="PROSITE" id="PS50104">
    <property type="entry name" value="TIR"/>
    <property type="match status" value="4"/>
</dbReference>
<feature type="transmembrane region" description="Helical" evidence="19">
    <location>
        <begin position="347"/>
        <end position="369"/>
    </location>
</feature>
<dbReference type="EMBL" id="SWJQ01000335">
    <property type="protein sequence ID" value="TRZ16087.1"/>
    <property type="molecule type" value="Genomic_DNA"/>
</dbReference>
<dbReference type="GO" id="GO:0050727">
    <property type="term" value="P:regulation of inflammatory response"/>
    <property type="evidence" value="ECO:0007669"/>
    <property type="project" value="TreeGrafter"/>
</dbReference>
<evidence type="ECO:0000256" key="9">
    <source>
        <dbReference type="ARBA" id="ARBA00022737"/>
    </source>
</evidence>
<gene>
    <name evidence="23" type="ORF">HGM15179_011019</name>
</gene>
<evidence type="ECO:0000256" key="17">
    <source>
        <dbReference type="ARBA" id="ARBA00023198"/>
    </source>
</evidence>
<protein>
    <recommendedName>
        <fullName evidence="25">Interleukin-1 receptor type 1</fullName>
    </recommendedName>
</protein>
<dbReference type="PROSITE" id="PS50835">
    <property type="entry name" value="IG_LIKE"/>
    <property type="match status" value="9"/>
</dbReference>
<feature type="domain" description="Ig-like" evidence="22">
    <location>
        <begin position="149"/>
        <end position="225"/>
    </location>
</feature>
<feature type="domain" description="Ig-like" evidence="22">
    <location>
        <begin position="681"/>
        <end position="768"/>
    </location>
</feature>